<proteinExistence type="predicted"/>
<sequence length="273" mass="31407">MKNNTKTNSFGRIGLLLRMEWQVNRKNILIFTLLSVLVLAGLRELFYNLFVPRIQIGGVDVMSLYQLFSLIFWFYGFILLNKRVNRSDTIDYCQIPAKTCEKYVVLCLYIVFFIFLAWVANQLCYSINFMFHPHIGDAARIERQIFGPVFANGYQILIPWNFSDMKIKEIYLNTASIGISSLIFSLGTTLFCLISFRKTIKALFACMGIGLVFIILIIVLITQVVKSLEGVYEVADIQALAEYLNMVMTTGFVIFGLAFMGLSYYKLKKRQLK</sequence>
<feature type="transmembrane region" description="Helical" evidence="1">
    <location>
        <begin position="62"/>
        <end position="81"/>
    </location>
</feature>
<protein>
    <submittedName>
        <fullName evidence="2">Uncharacterized protein</fullName>
    </submittedName>
</protein>
<dbReference type="OrthoDB" id="1014081at2"/>
<feature type="transmembrane region" description="Helical" evidence="1">
    <location>
        <begin position="170"/>
        <end position="196"/>
    </location>
</feature>
<organism evidence="2 3">
    <name type="scientific">Porphyromonas macacae</name>
    <dbReference type="NCBI Taxonomy" id="28115"/>
    <lineage>
        <taxon>Bacteria</taxon>
        <taxon>Pseudomonadati</taxon>
        <taxon>Bacteroidota</taxon>
        <taxon>Bacteroidia</taxon>
        <taxon>Bacteroidales</taxon>
        <taxon>Porphyromonadaceae</taxon>
        <taxon>Porphyromonas</taxon>
    </lineage>
</organism>
<keyword evidence="1" id="KW-0472">Membrane</keyword>
<dbReference type="EMBL" id="JRFA01000008">
    <property type="protein sequence ID" value="KGN75201.1"/>
    <property type="molecule type" value="Genomic_DNA"/>
</dbReference>
<dbReference type="STRING" id="28115.HQ47_02350"/>
<dbReference type="AlphaFoldDB" id="A0A0A2E8I9"/>
<feature type="transmembrane region" description="Helical" evidence="1">
    <location>
        <begin position="203"/>
        <end position="223"/>
    </location>
</feature>
<evidence type="ECO:0000313" key="2">
    <source>
        <dbReference type="EMBL" id="KGN75201.1"/>
    </source>
</evidence>
<name>A0A0A2E8I9_9PORP</name>
<feature type="transmembrane region" description="Helical" evidence="1">
    <location>
        <begin position="28"/>
        <end position="50"/>
    </location>
</feature>
<comment type="caution">
    <text evidence="2">The sequence shown here is derived from an EMBL/GenBank/DDBJ whole genome shotgun (WGS) entry which is preliminary data.</text>
</comment>
<reference evidence="2 3" key="1">
    <citation type="submission" date="2014-09" db="EMBL/GenBank/DDBJ databases">
        <title>Draft Genome Sequence of Porphyromonas macacae COT-192_OH2859.</title>
        <authorList>
            <person name="Wallis C."/>
            <person name="Deusch O."/>
            <person name="O'Flynn C."/>
            <person name="Davis I."/>
            <person name="Horsfall A."/>
            <person name="Kirkwood N."/>
            <person name="Harris S."/>
            <person name="Eisen J.A."/>
            <person name="Coil D.A."/>
            <person name="Darling A.E."/>
            <person name="Jospin G."/>
            <person name="Alexiev A."/>
        </authorList>
    </citation>
    <scope>NUCLEOTIDE SEQUENCE [LARGE SCALE GENOMIC DNA]</scope>
    <source>
        <strain evidence="3">COT-192 OH2859</strain>
    </source>
</reference>
<keyword evidence="1" id="KW-1133">Transmembrane helix</keyword>
<evidence type="ECO:0000313" key="3">
    <source>
        <dbReference type="Proteomes" id="UP000030103"/>
    </source>
</evidence>
<keyword evidence="1" id="KW-0812">Transmembrane</keyword>
<feature type="transmembrane region" description="Helical" evidence="1">
    <location>
        <begin position="243"/>
        <end position="265"/>
    </location>
</feature>
<dbReference type="RefSeq" id="WP_036873016.1">
    <property type="nucleotide sequence ID" value="NZ_JBGYTE010000003.1"/>
</dbReference>
<dbReference type="Proteomes" id="UP000030103">
    <property type="component" value="Unassembled WGS sequence"/>
</dbReference>
<keyword evidence="3" id="KW-1185">Reference proteome</keyword>
<accession>A0A0A2E8I9</accession>
<evidence type="ECO:0000256" key="1">
    <source>
        <dbReference type="SAM" id="Phobius"/>
    </source>
</evidence>
<feature type="transmembrane region" description="Helical" evidence="1">
    <location>
        <begin position="102"/>
        <end position="120"/>
    </location>
</feature>
<gene>
    <name evidence="2" type="ORF">HQ47_02350</name>
</gene>